<organism evidence="3">
    <name type="scientific">Salmonella enterica I</name>
    <dbReference type="NCBI Taxonomy" id="59201"/>
    <lineage>
        <taxon>Bacteria</taxon>
        <taxon>Pseudomonadati</taxon>
        <taxon>Pseudomonadota</taxon>
        <taxon>Gammaproteobacteria</taxon>
        <taxon>Enterobacterales</taxon>
        <taxon>Enterobacteriaceae</taxon>
        <taxon>Salmonella</taxon>
    </lineage>
</organism>
<comment type="similarity">
    <text evidence="2">Belongs to the TacA antitoxin family.</text>
</comment>
<dbReference type="Pfam" id="PF08681">
    <property type="entry name" value="TacA1"/>
    <property type="match status" value="1"/>
</dbReference>
<evidence type="ECO:0000256" key="1">
    <source>
        <dbReference type="ARBA" id="ARBA00022649"/>
    </source>
</evidence>
<keyword evidence="1" id="KW-1277">Toxin-antitoxin system</keyword>
<dbReference type="Proteomes" id="UP000885348">
    <property type="component" value="Unassembled WGS sequence"/>
</dbReference>
<dbReference type="Gene3D" id="1.20.5.780">
    <property type="entry name" value="Single helix bin"/>
    <property type="match status" value="1"/>
</dbReference>
<evidence type="ECO:0000313" key="3">
    <source>
        <dbReference type="EMBL" id="MML54675.1"/>
    </source>
</evidence>
<comment type="caution">
    <text evidence="3">The sequence shown here is derived from an EMBL/GenBank/DDBJ whole genome shotgun (WGS) entry which is preliminary data.</text>
</comment>
<dbReference type="SUPFAM" id="SSF47598">
    <property type="entry name" value="Ribbon-helix-helix"/>
    <property type="match status" value="1"/>
</dbReference>
<dbReference type="GO" id="GO:0006355">
    <property type="term" value="P:regulation of DNA-templated transcription"/>
    <property type="evidence" value="ECO:0007669"/>
    <property type="project" value="InterPro"/>
</dbReference>
<dbReference type="PANTHER" id="PTHR35401">
    <property type="entry name" value="COPG FAMILY HELIX-TURN-HELIX PROTEIN-RELATED-RELATED"/>
    <property type="match status" value="1"/>
</dbReference>
<protein>
    <submittedName>
        <fullName evidence="3">DUF1778 domain-containing protein</fullName>
    </submittedName>
</protein>
<gene>
    <name evidence="3" type="ORF">D7N80_15395</name>
</gene>
<sequence>MPVNTERKDTRVVARVSADIQEMIQRAADYTGATVSQFLIDSAMCRARDIIEQTETLHLSMSGARTMMAVLDNPPKANTKLLKAAKGYKDSVHAHED</sequence>
<reference evidence="3" key="1">
    <citation type="submission" date="2018-09" db="EMBL/GenBank/DDBJ databases">
        <authorList>
            <person name="Ashton P.M."/>
            <person name="Dallman T."/>
            <person name="Nair S."/>
            <person name="De Pinna E."/>
            <person name="Peters T."/>
            <person name="Grant K."/>
        </authorList>
    </citation>
    <scope>NUCLEOTIDE SEQUENCE [LARGE SCALE GENOMIC DNA]</scope>
    <source>
        <strain evidence="3">598938</strain>
    </source>
</reference>
<evidence type="ECO:0000256" key="2">
    <source>
        <dbReference type="ARBA" id="ARBA00049988"/>
    </source>
</evidence>
<proteinExistence type="inferred from homology"/>
<dbReference type="InterPro" id="IPR010985">
    <property type="entry name" value="Ribbon_hlx_hlx"/>
</dbReference>
<dbReference type="PANTHER" id="PTHR35401:SF2">
    <property type="entry name" value="ABC-TYPE TRANSPORT SYSTEM"/>
    <property type="match status" value="1"/>
</dbReference>
<dbReference type="AlphaFoldDB" id="A0A3R1BUJ1"/>
<name>A0A3R1BUJ1_SALET</name>
<dbReference type="EMBL" id="RVVJ01000017">
    <property type="protein sequence ID" value="MML54675.1"/>
    <property type="molecule type" value="Genomic_DNA"/>
</dbReference>
<accession>A0A3R1BUJ1</accession>
<dbReference type="InterPro" id="IPR014795">
    <property type="entry name" value="TacA_1-like"/>
</dbReference>